<name>A0A2A2HC30_9EURY</name>
<evidence type="ECO:0000313" key="14">
    <source>
        <dbReference type="Proteomes" id="UP000246004"/>
    </source>
</evidence>
<comment type="caution">
    <text evidence="11">The sequence shown here is derived from an EMBL/GenBank/DDBJ whole genome shotgun (WGS) entry which is preliminary data.</text>
</comment>
<comment type="similarity">
    <text evidence="1 8 9">Belongs to the TRAFAC class translation factor GTPase superfamily. Classic translation factor GTPase family. IF-2 subfamily.</text>
</comment>
<keyword evidence="6 8" id="KW-0342">GTP-binding</keyword>
<evidence type="ECO:0000256" key="5">
    <source>
        <dbReference type="ARBA" id="ARBA00022917"/>
    </source>
</evidence>
<evidence type="ECO:0000313" key="13">
    <source>
        <dbReference type="Proteomes" id="UP000217528"/>
    </source>
</evidence>
<dbReference type="InterPro" id="IPR005225">
    <property type="entry name" value="Small_GTP-bd"/>
</dbReference>
<dbReference type="RefSeq" id="WP_095609055.1">
    <property type="nucleotide sequence ID" value="NZ_CAUHCB010000013.1"/>
</dbReference>
<dbReference type="CDD" id="cd03703">
    <property type="entry name" value="aeIF5B_II"/>
    <property type="match status" value="1"/>
</dbReference>
<feature type="binding site" evidence="8">
    <location>
        <begin position="76"/>
        <end position="80"/>
    </location>
    <ligand>
        <name>GTP</name>
        <dbReference type="ChEBI" id="CHEBI:37565"/>
    </ligand>
</feature>
<evidence type="ECO:0000313" key="12">
    <source>
        <dbReference type="EMBL" id="PWL08639.1"/>
    </source>
</evidence>
<protein>
    <recommendedName>
        <fullName evidence="2 8">Probable translation initiation factor IF-2</fullName>
    </recommendedName>
</protein>
<evidence type="ECO:0000256" key="8">
    <source>
        <dbReference type="HAMAP-Rule" id="MF_00100"/>
    </source>
</evidence>
<dbReference type="InterPro" id="IPR027417">
    <property type="entry name" value="P-loop_NTPase"/>
</dbReference>
<dbReference type="Gene3D" id="2.40.30.10">
    <property type="entry name" value="Translation factors"/>
    <property type="match status" value="2"/>
</dbReference>
<sequence>MKTRSPIVSVLGHVDHGKTTLLDNIRGSTIAAKEAGGITQHIGATEIPMDVISSICGEFLERMSINEKLPGLFFIDTPGHEAFTTLRKRGGSLADLAILILDVNEGFKPQTYEALNILKSSKTPFVVAANKIDKIPGWKSVENASFTESMKQQDSDIVFKLDQKLYEIVGTLHEEGFESERFDRISNFASQITIVPISAMSGEGLTELLTMLLGLAYQYLREQLQIEENSPAEGTVLEVKEEKGLGLTIDTIIYDGLLNKDDRIMMLTKDNKVISTKIRSLLKPKPLEEIRESKTMFENTDEIVAAAGVKIVAPHVDDVVAGSPLKVANANDEKVEDELLSEVDNIRIQTNDIGIIVKADTLGSLEALVNILDQKDIPIKSAEIGDISRRDIINASIMYEEDKKYGVVVGFNVNILPSAEEELNNQEIKVFQDKVIYQLTEDYLDWVNTAKERQKEQRLASIIRPSKIRIIPKLVFRHSKPAIAGVEIMSGIIQRGVTLINEKGNVVGKVESMEDNGENLSKASRGSQVAMAISDAVFEKDFEEGDVLYVDMSERNFLAIEEEFDSKLLDDERHTMDELKEIKQQSEDPNWGVINTDWSELDTLDEDEYEDFYE</sequence>
<dbReference type="InterPro" id="IPR009000">
    <property type="entry name" value="Transl_B-barrel_sf"/>
</dbReference>
<dbReference type="Proteomes" id="UP000217528">
    <property type="component" value="Unassembled WGS sequence"/>
</dbReference>
<evidence type="ECO:0000256" key="1">
    <source>
        <dbReference type="ARBA" id="ARBA00007733"/>
    </source>
</evidence>
<dbReference type="InterPro" id="IPR000795">
    <property type="entry name" value="T_Tr_GTP-bd_dom"/>
</dbReference>
<dbReference type="GO" id="GO:0005737">
    <property type="term" value="C:cytoplasm"/>
    <property type="evidence" value="ECO:0007669"/>
    <property type="project" value="TreeGrafter"/>
</dbReference>
<dbReference type="AlphaFoldDB" id="A0A2A2HC30"/>
<keyword evidence="3 8" id="KW-0396">Initiation factor</keyword>
<feature type="binding site" evidence="8">
    <location>
        <begin position="130"/>
        <end position="133"/>
    </location>
    <ligand>
        <name>GTP</name>
        <dbReference type="ChEBI" id="CHEBI:37565"/>
    </ligand>
</feature>
<evidence type="ECO:0000256" key="9">
    <source>
        <dbReference type="RuleBase" id="RU000644"/>
    </source>
</evidence>
<dbReference type="InterPro" id="IPR036925">
    <property type="entry name" value="TIF_IF2_dom3_sf"/>
</dbReference>
<gene>
    <name evidence="8 12" type="primary">infB</name>
    <name evidence="11" type="ORF">ASJ82_07110</name>
    <name evidence="12" type="ORF">MSCUN_03520</name>
</gene>
<evidence type="ECO:0000259" key="10">
    <source>
        <dbReference type="PROSITE" id="PS51722"/>
    </source>
</evidence>
<dbReference type="NCBIfam" id="TIGR00491">
    <property type="entry name" value="aIF-2"/>
    <property type="match status" value="1"/>
</dbReference>
<keyword evidence="4 8" id="KW-0547">Nucleotide-binding</keyword>
<dbReference type="InterPro" id="IPR004544">
    <property type="entry name" value="TF_aIF-2_arc"/>
</dbReference>
<dbReference type="EMBL" id="LWMS01000010">
    <property type="protein sequence ID" value="PWL08639.1"/>
    <property type="molecule type" value="Genomic_DNA"/>
</dbReference>
<dbReference type="Pfam" id="PF11987">
    <property type="entry name" value="IF-2"/>
    <property type="match status" value="1"/>
</dbReference>
<proteinExistence type="inferred from homology"/>
<evidence type="ECO:0000256" key="2">
    <source>
        <dbReference type="ARBA" id="ARBA00020166"/>
    </source>
</evidence>
<dbReference type="SUPFAM" id="SSF50447">
    <property type="entry name" value="Translation proteins"/>
    <property type="match status" value="1"/>
</dbReference>
<dbReference type="PANTHER" id="PTHR43381">
    <property type="entry name" value="TRANSLATION INITIATION FACTOR IF-2-RELATED"/>
    <property type="match status" value="1"/>
</dbReference>
<dbReference type="HAMAP" id="MF_00100_A">
    <property type="entry name" value="IF_2_A"/>
    <property type="match status" value="1"/>
</dbReference>
<dbReference type="GO" id="GO:0005525">
    <property type="term" value="F:GTP binding"/>
    <property type="evidence" value="ECO:0007669"/>
    <property type="project" value="UniProtKB-KW"/>
</dbReference>
<evidence type="ECO:0000313" key="11">
    <source>
        <dbReference type="EMBL" id="PAV06880.1"/>
    </source>
</evidence>
<dbReference type="PRINTS" id="PR00315">
    <property type="entry name" value="ELONGATNFCT"/>
</dbReference>
<dbReference type="OrthoDB" id="30957at2157"/>
<dbReference type="NCBIfam" id="NF011418">
    <property type="entry name" value="PRK14845.1"/>
    <property type="match status" value="1"/>
</dbReference>
<feature type="domain" description="Tr-type G" evidence="10">
    <location>
        <begin position="3"/>
        <end position="220"/>
    </location>
</feature>
<dbReference type="FunFam" id="3.40.50.10050:FF:000001">
    <property type="entry name" value="Translation initiation factor IF-2"/>
    <property type="match status" value="1"/>
</dbReference>
<dbReference type="InterPro" id="IPR023115">
    <property type="entry name" value="TIF_IF2_dom3"/>
</dbReference>
<dbReference type="EMBL" id="LMVN01000024">
    <property type="protein sequence ID" value="PAV06880.1"/>
    <property type="molecule type" value="Genomic_DNA"/>
</dbReference>
<dbReference type="GO" id="GO:0003924">
    <property type="term" value="F:GTPase activity"/>
    <property type="evidence" value="ECO:0007669"/>
    <property type="project" value="UniProtKB-UniRule"/>
</dbReference>
<dbReference type="PANTHER" id="PTHR43381:SF4">
    <property type="entry name" value="EUKARYOTIC TRANSLATION INITIATION FACTOR 5B"/>
    <property type="match status" value="1"/>
</dbReference>
<evidence type="ECO:0000256" key="6">
    <source>
        <dbReference type="ARBA" id="ARBA00023134"/>
    </source>
</evidence>
<dbReference type="FunFam" id="3.40.50.300:FF:000112">
    <property type="entry name" value="Eukaryotic translation initiation factor 5B"/>
    <property type="match status" value="1"/>
</dbReference>
<comment type="function">
    <text evidence="7 8 9">Function in general translation initiation by promoting the binding of the formylmethionine-tRNA to ribosomes. Seems to function along with eIF-2.</text>
</comment>
<dbReference type="InterPro" id="IPR029459">
    <property type="entry name" value="EFTU-type"/>
</dbReference>
<reference evidence="11 13" key="2">
    <citation type="journal article" date="2017" name="BMC Genomics">
        <title>Genomic analysis of methanogenic archaea reveals a shift towards energy conservation.</title>
        <authorList>
            <person name="Gilmore S.P."/>
            <person name="Henske J.K."/>
            <person name="Sexton J.A."/>
            <person name="Solomon K.V."/>
            <person name="Seppala S."/>
            <person name="Yoo J.I."/>
            <person name="Huyett L.M."/>
            <person name="Pressman A."/>
            <person name="Cogan J.Z."/>
            <person name="Kivenson V."/>
            <person name="Peng X."/>
            <person name="Tan Y."/>
            <person name="Valentine D.L."/>
            <person name="O'Malley M.A."/>
        </authorList>
    </citation>
    <scope>NUCLEOTIDE SEQUENCE [LARGE SCALE GENOMIC DNA]</scope>
    <source>
        <strain evidence="11 13">1R-7</strain>
    </source>
</reference>
<dbReference type="CDD" id="cd16266">
    <property type="entry name" value="IF2_aeIF5B_IV"/>
    <property type="match status" value="1"/>
</dbReference>
<keyword evidence="13" id="KW-1185">Reference proteome</keyword>
<dbReference type="Pfam" id="PF14578">
    <property type="entry name" value="GTP_EFTU_D4"/>
    <property type="match status" value="1"/>
</dbReference>
<dbReference type="GO" id="GO:0003743">
    <property type="term" value="F:translation initiation factor activity"/>
    <property type="evidence" value="ECO:0007669"/>
    <property type="project" value="UniProtKB-UniRule"/>
</dbReference>
<dbReference type="Gene3D" id="3.40.50.300">
    <property type="entry name" value="P-loop containing nucleotide triphosphate hydrolases"/>
    <property type="match status" value="1"/>
</dbReference>
<dbReference type="NCBIfam" id="TIGR00231">
    <property type="entry name" value="small_GTP"/>
    <property type="match status" value="1"/>
</dbReference>
<evidence type="ECO:0000256" key="4">
    <source>
        <dbReference type="ARBA" id="ARBA00022741"/>
    </source>
</evidence>
<dbReference type="InterPro" id="IPR015760">
    <property type="entry name" value="TIF_IF2"/>
</dbReference>
<dbReference type="Proteomes" id="UP000246004">
    <property type="component" value="Unassembled WGS sequence"/>
</dbReference>
<evidence type="ECO:0000256" key="7">
    <source>
        <dbReference type="ARBA" id="ARBA00024852"/>
    </source>
</evidence>
<keyword evidence="5 8" id="KW-0648">Protein biosynthesis</keyword>
<dbReference type="SUPFAM" id="SSF52540">
    <property type="entry name" value="P-loop containing nucleoside triphosphate hydrolases"/>
    <property type="match status" value="1"/>
</dbReference>
<reference evidence="12 14" key="1">
    <citation type="submission" date="2016-04" db="EMBL/GenBank/DDBJ databases">
        <title>Genome sequence of Methanosphaera cuniculi DSM 4103.</title>
        <authorList>
            <person name="Poehlein A."/>
            <person name="Seedorf H."/>
            <person name="Daniel R."/>
        </authorList>
    </citation>
    <scope>NUCLEOTIDE SEQUENCE [LARGE SCALE GENOMIC DNA]</scope>
    <source>
        <strain evidence="12 14">DSM 4103</strain>
    </source>
</reference>
<dbReference type="CDD" id="cd01887">
    <property type="entry name" value="IF2_eIF5B"/>
    <property type="match status" value="1"/>
</dbReference>
<organism evidence="11 13">
    <name type="scientific">Methanosphaera cuniculi</name>
    <dbReference type="NCBI Taxonomy" id="1077256"/>
    <lineage>
        <taxon>Archaea</taxon>
        <taxon>Methanobacteriati</taxon>
        <taxon>Methanobacteriota</taxon>
        <taxon>Methanomada group</taxon>
        <taxon>Methanobacteria</taxon>
        <taxon>Methanobacteriales</taxon>
        <taxon>Methanobacteriaceae</taxon>
        <taxon>Methanosphaera</taxon>
    </lineage>
</organism>
<dbReference type="NCBIfam" id="NF003078">
    <property type="entry name" value="PRK04004.1"/>
    <property type="match status" value="1"/>
</dbReference>
<accession>A0A2A2HC30</accession>
<feature type="binding site" evidence="8">
    <location>
        <begin position="12"/>
        <end position="19"/>
    </location>
    <ligand>
        <name>GTP</name>
        <dbReference type="ChEBI" id="CHEBI:37565"/>
    </ligand>
</feature>
<evidence type="ECO:0000256" key="3">
    <source>
        <dbReference type="ARBA" id="ARBA00022540"/>
    </source>
</evidence>
<dbReference type="Pfam" id="PF00009">
    <property type="entry name" value="GTP_EFTU"/>
    <property type="match status" value="1"/>
</dbReference>
<dbReference type="SUPFAM" id="SSF52156">
    <property type="entry name" value="Initiation factor IF2/eIF5b, domain 3"/>
    <property type="match status" value="1"/>
</dbReference>
<dbReference type="Gene3D" id="3.40.50.10050">
    <property type="entry name" value="Translation initiation factor IF- 2, domain 3"/>
    <property type="match status" value="1"/>
</dbReference>
<dbReference type="PROSITE" id="PS51722">
    <property type="entry name" value="G_TR_2"/>
    <property type="match status" value="1"/>
</dbReference>